<dbReference type="PANTHER" id="PTHR43742">
    <property type="entry name" value="TRIMETHYLAMINE-N-OXIDE REDUCTASE"/>
    <property type="match status" value="1"/>
</dbReference>
<dbReference type="NCBIfam" id="TIGR01409">
    <property type="entry name" value="TAT_signal_seq"/>
    <property type="match status" value="1"/>
</dbReference>
<dbReference type="Gene3D" id="2.40.40.20">
    <property type="match status" value="1"/>
</dbReference>
<organism evidence="9 10">
    <name type="scientific">Geoglobus ahangari</name>
    <dbReference type="NCBI Taxonomy" id="113653"/>
    <lineage>
        <taxon>Archaea</taxon>
        <taxon>Methanobacteriati</taxon>
        <taxon>Methanobacteriota</taxon>
        <taxon>Archaeoglobi</taxon>
        <taxon>Archaeoglobales</taxon>
        <taxon>Archaeoglobaceae</taxon>
        <taxon>Geoglobus</taxon>
    </lineage>
</organism>
<dbReference type="InParanoid" id="A0A0F7IHA7"/>
<dbReference type="InterPro" id="IPR006657">
    <property type="entry name" value="MoPterin_dinucl-bd_dom"/>
</dbReference>
<dbReference type="PROSITE" id="PS51669">
    <property type="entry name" value="4FE4S_MOW_BIS_MGD"/>
    <property type="match status" value="1"/>
</dbReference>
<dbReference type="GO" id="GO:0016491">
    <property type="term" value="F:oxidoreductase activity"/>
    <property type="evidence" value="ECO:0007669"/>
    <property type="project" value="UniProtKB-KW"/>
</dbReference>
<dbReference type="FunCoup" id="A0A0F7IHA7">
    <property type="interactions" value="210"/>
</dbReference>
<accession>A0A0F7IHA7</accession>
<dbReference type="SUPFAM" id="SSF53706">
    <property type="entry name" value="Formate dehydrogenase/DMSO reductase, domains 1-3"/>
    <property type="match status" value="1"/>
</dbReference>
<evidence type="ECO:0000256" key="2">
    <source>
        <dbReference type="ARBA" id="ARBA00022723"/>
    </source>
</evidence>
<evidence type="ECO:0000256" key="7">
    <source>
        <dbReference type="SAM" id="Coils"/>
    </source>
</evidence>
<keyword evidence="7" id="KW-0175">Coiled coil</keyword>
<evidence type="ECO:0000313" key="10">
    <source>
        <dbReference type="Proteomes" id="UP000034723"/>
    </source>
</evidence>
<dbReference type="InterPro" id="IPR041945">
    <property type="entry name" value="DmsA_C"/>
</dbReference>
<evidence type="ECO:0000259" key="8">
    <source>
        <dbReference type="PROSITE" id="PS51669"/>
    </source>
</evidence>
<gene>
    <name evidence="9" type="ORF">GAH_01285</name>
</gene>
<keyword evidence="3" id="KW-0732">Signal</keyword>
<dbReference type="AlphaFoldDB" id="A0A0F7IHA7"/>
<dbReference type="InterPro" id="IPR006311">
    <property type="entry name" value="TAT_signal"/>
</dbReference>
<dbReference type="KEGG" id="gah:GAH_01285"/>
<reference evidence="9 10" key="1">
    <citation type="submission" date="2015-04" db="EMBL/GenBank/DDBJ databases">
        <title>The complete genome sequence of the hyperthermophilic, obligate iron-reducing archaeon Geoglobus ahangari strain 234T.</title>
        <authorList>
            <person name="Manzella M.P."/>
            <person name="Holmes D.E."/>
            <person name="Rocheleau J.M."/>
            <person name="Chung A."/>
            <person name="Reguera G."/>
            <person name="Kashefi K."/>
        </authorList>
    </citation>
    <scope>NUCLEOTIDE SEQUENCE [LARGE SCALE GENOMIC DNA]</scope>
    <source>
        <strain evidence="9 10">234</strain>
    </source>
</reference>
<dbReference type="HOGENOM" id="CLU_000422_13_3_2"/>
<dbReference type="CDD" id="cd02785">
    <property type="entry name" value="MopB_CT_4"/>
    <property type="match status" value="1"/>
</dbReference>
<keyword evidence="2" id="KW-0479">Metal-binding</keyword>
<dbReference type="InterPro" id="IPR019546">
    <property type="entry name" value="TAT_signal_bac_arc"/>
</dbReference>
<dbReference type="InterPro" id="IPR009010">
    <property type="entry name" value="Asp_de-COase-like_dom_sf"/>
</dbReference>
<proteinExistence type="inferred from homology"/>
<dbReference type="Pfam" id="PF00384">
    <property type="entry name" value="Molybdopterin"/>
    <property type="match status" value="1"/>
</dbReference>
<dbReference type="Pfam" id="PF04879">
    <property type="entry name" value="Molybdop_Fe4S4"/>
    <property type="match status" value="1"/>
</dbReference>
<protein>
    <submittedName>
        <fullName evidence="9">Respiratory nitrate reductase alpha subunit apoprotein</fullName>
    </submittedName>
</protein>
<dbReference type="PATRIC" id="fig|113653.22.peg.1269"/>
<dbReference type="GeneID" id="24803856"/>
<feature type="domain" description="4Fe-4S Mo/W bis-MGD-type" evidence="8">
    <location>
        <begin position="39"/>
        <end position="98"/>
    </location>
</feature>
<evidence type="ECO:0000256" key="3">
    <source>
        <dbReference type="ARBA" id="ARBA00022729"/>
    </source>
</evidence>
<dbReference type="InterPro" id="IPR006963">
    <property type="entry name" value="Mopterin_OxRdtase_4Fe-4S_dom"/>
</dbReference>
<dbReference type="Gene3D" id="3.40.228.10">
    <property type="entry name" value="Dimethylsulfoxide Reductase, domain 2"/>
    <property type="match status" value="2"/>
</dbReference>
<dbReference type="GO" id="GO:0043546">
    <property type="term" value="F:molybdopterin cofactor binding"/>
    <property type="evidence" value="ECO:0007669"/>
    <property type="project" value="InterPro"/>
</dbReference>
<dbReference type="OrthoDB" id="23466at2157"/>
<dbReference type="InterPro" id="IPR050612">
    <property type="entry name" value="Prok_Mopterin_Oxidored"/>
</dbReference>
<dbReference type="CDD" id="cd02750">
    <property type="entry name" value="MopB_Nitrate-R-NarG-like"/>
    <property type="match status" value="1"/>
</dbReference>
<comment type="similarity">
    <text evidence="1">Belongs to the prokaryotic molybdopterin-containing oxidoreductase family.</text>
</comment>
<sequence length="898" mass="102991">MNVTRRDFVKLCAFGAISAGVASRYFQLASSQSAGSDEIKMVRSTCSPNCTGACAYHAMVYRGRITSLIQAADYPESDYNPRGCLKGQSMVNLIYGPDRLKKPLIRVGERGEGKFKAVSWDEALDYAAEKLVEVMKKYGPDSIALSIQVPGTGYVHKGAAIRLASMFGWSVLHGYTMNGDLPAFWSQTFGVQTEEFESLEWVNSRYIAVFGSNILVTRLPDAKFLNIAKERGAKVIMIDMNFTPTAAKADEWIQINPSTDAAFALGIANVIINERLYDEDFIKSYTDMPILVRLDNHKRLRAYEVKELKDEAEKLKKEIPEYRDLFVVYDVNEGRLKIVNPETLERDFEPALEGEFEVELVDGTTVKVKPVFQMIKELVTNEYTPERVAEIITPPGRDKAEYAQLVRRIAREMATTKPLHIIYGASNYQWFHGDLKGRALALIVALTGNIGKPGAGISTYAGQFKIRWPLGMWWLFKGRKTNWVTYLLWMNKEYRQSEEFKKYNRETPYPKNDVKAFVFGWNNPFDQHNMANKLKEMAKSGELEFILAIDFQATTSTKWADVVLPGVAWYEKYELTATILHPYVQMQQPAIEPLFECMPEIWIFKELAKRMVAKWNDEELKAQIAEFYPDPALFEKEENARKNGTWSLKLAREIAHEASLKATELMLGKHELTKGITLERLLKEGAIRLNLPTPDKRQIPFWEQIHEKKPFPPPSFPAPLAKTARFVKSGRIEFYKEEDVFIDFGETLPVHKDPFVDTEYKVNPQAKNKYKYAFITRNALYRVHSTHSNNITMLELQDFRPRVWMNPETAKEKGIKPGDLVEVYNDRGKVRGYAVIDPGIHPRVIIFEQGWWSRYLRGDSYNTLTFPWIKAVHLAYFVPGIWEPTTAWNECACDVRKV</sequence>
<keyword evidence="5" id="KW-0408">Iron</keyword>
<dbReference type="STRING" id="113653.GAH_01285"/>
<evidence type="ECO:0000256" key="1">
    <source>
        <dbReference type="ARBA" id="ARBA00010312"/>
    </source>
</evidence>
<dbReference type="Pfam" id="PF01568">
    <property type="entry name" value="Molydop_binding"/>
    <property type="match status" value="1"/>
</dbReference>
<dbReference type="PROSITE" id="PS51318">
    <property type="entry name" value="TAT"/>
    <property type="match status" value="1"/>
</dbReference>
<evidence type="ECO:0000256" key="5">
    <source>
        <dbReference type="ARBA" id="ARBA00023004"/>
    </source>
</evidence>
<dbReference type="PANTHER" id="PTHR43742:SF6">
    <property type="entry name" value="OXIDOREDUCTASE YYAE-RELATED"/>
    <property type="match status" value="1"/>
</dbReference>
<evidence type="ECO:0000313" key="9">
    <source>
        <dbReference type="EMBL" id="AKG91413.1"/>
    </source>
</evidence>
<dbReference type="EMBL" id="CP011267">
    <property type="protein sequence ID" value="AKG91413.1"/>
    <property type="molecule type" value="Genomic_DNA"/>
</dbReference>
<dbReference type="Gene3D" id="3.40.50.740">
    <property type="match status" value="2"/>
</dbReference>
<feature type="coiled-coil region" evidence="7">
    <location>
        <begin position="298"/>
        <end position="325"/>
    </location>
</feature>
<dbReference type="Proteomes" id="UP000034723">
    <property type="component" value="Chromosome"/>
</dbReference>
<dbReference type="GO" id="GO:0046872">
    <property type="term" value="F:metal ion binding"/>
    <property type="evidence" value="ECO:0007669"/>
    <property type="project" value="UniProtKB-KW"/>
</dbReference>
<dbReference type="SMART" id="SM00926">
    <property type="entry name" value="Molybdop_Fe4S4"/>
    <property type="match status" value="1"/>
</dbReference>
<keyword evidence="4" id="KW-0560">Oxidoreductase</keyword>
<dbReference type="InterPro" id="IPR006656">
    <property type="entry name" value="Mopterin_OxRdtase"/>
</dbReference>
<dbReference type="RefSeq" id="WP_048095430.1">
    <property type="nucleotide sequence ID" value="NZ_CP011267.1"/>
</dbReference>
<evidence type="ECO:0000256" key="6">
    <source>
        <dbReference type="ARBA" id="ARBA00023014"/>
    </source>
</evidence>
<dbReference type="GO" id="GO:0051536">
    <property type="term" value="F:iron-sulfur cluster binding"/>
    <property type="evidence" value="ECO:0007669"/>
    <property type="project" value="UniProtKB-KW"/>
</dbReference>
<evidence type="ECO:0000256" key="4">
    <source>
        <dbReference type="ARBA" id="ARBA00023002"/>
    </source>
</evidence>
<keyword evidence="10" id="KW-1185">Reference proteome</keyword>
<name>A0A0F7IHA7_9EURY</name>
<dbReference type="SUPFAM" id="SSF50692">
    <property type="entry name" value="ADC-like"/>
    <property type="match status" value="1"/>
</dbReference>
<keyword evidence="6" id="KW-0411">Iron-sulfur</keyword>
<dbReference type="Gene3D" id="3.40.50.12440">
    <property type="match status" value="1"/>
</dbReference>